<keyword evidence="1" id="KW-0812">Transmembrane</keyword>
<dbReference type="EMBL" id="NRSD01000008">
    <property type="protein sequence ID" value="MBK1644881.1"/>
    <property type="molecule type" value="Genomic_DNA"/>
</dbReference>
<name>A0A9X0WHM0_9GAMM</name>
<accession>A0A9X0WHM0</accession>
<reference evidence="2 3" key="1">
    <citation type="journal article" date="2020" name="Microorganisms">
        <title>Osmotic Adaptation and Compatible Solute Biosynthesis of Phototrophic Bacteria as Revealed from Genome Analyses.</title>
        <authorList>
            <person name="Imhoff J.F."/>
            <person name="Rahn T."/>
            <person name="Kunzel S."/>
            <person name="Keller A."/>
            <person name="Neulinger S.C."/>
        </authorList>
    </citation>
    <scope>NUCLEOTIDE SEQUENCE [LARGE SCALE GENOMIC DNA]</scope>
    <source>
        <strain evidence="2 3">DSM 21303</strain>
    </source>
</reference>
<proteinExistence type="predicted"/>
<keyword evidence="1" id="KW-1133">Transmembrane helix</keyword>
<feature type="transmembrane region" description="Helical" evidence="1">
    <location>
        <begin position="15"/>
        <end position="33"/>
    </location>
</feature>
<keyword evidence="1" id="KW-0472">Membrane</keyword>
<protein>
    <submittedName>
        <fullName evidence="2">Uncharacterized protein</fullName>
    </submittedName>
</protein>
<dbReference type="AlphaFoldDB" id="A0A9X0WHM0"/>
<organism evidence="2 3">
    <name type="scientific">Thiocapsa imhoffii</name>
    <dbReference type="NCBI Taxonomy" id="382777"/>
    <lineage>
        <taxon>Bacteria</taxon>
        <taxon>Pseudomonadati</taxon>
        <taxon>Pseudomonadota</taxon>
        <taxon>Gammaproteobacteria</taxon>
        <taxon>Chromatiales</taxon>
        <taxon>Chromatiaceae</taxon>
        <taxon>Thiocapsa</taxon>
    </lineage>
</organism>
<dbReference type="Proteomes" id="UP001138802">
    <property type="component" value="Unassembled WGS sequence"/>
</dbReference>
<gene>
    <name evidence="2" type="ORF">CKO25_09510</name>
</gene>
<evidence type="ECO:0000313" key="3">
    <source>
        <dbReference type="Proteomes" id="UP001138802"/>
    </source>
</evidence>
<comment type="caution">
    <text evidence="2">The sequence shown here is derived from an EMBL/GenBank/DDBJ whole genome shotgun (WGS) entry which is preliminary data.</text>
</comment>
<keyword evidence="3" id="KW-1185">Reference proteome</keyword>
<evidence type="ECO:0000256" key="1">
    <source>
        <dbReference type="SAM" id="Phobius"/>
    </source>
</evidence>
<sequence length="165" mass="17991">MPQADRTPSSSRVNITLWILVGILAAAVVATALQKGLPLLYPELLEVGALERPCDLRQSDCEVRFQAGGRVRFAIEPRSIPLVTPLALRVELTGLDAESVEVDFAGVDMNMGFNRVRLEAQGGSRFAGQGTLPVCVRDRMEWEAKVLIATPDGILAAPFRFTTDR</sequence>
<evidence type="ECO:0000313" key="2">
    <source>
        <dbReference type="EMBL" id="MBK1644881.1"/>
    </source>
</evidence>